<dbReference type="EMBL" id="GGEC01016696">
    <property type="protein sequence ID" value="MBW97179.1"/>
    <property type="molecule type" value="Transcribed_RNA"/>
</dbReference>
<organism evidence="2">
    <name type="scientific">Rhizophora mucronata</name>
    <name type="common">Asiatic mangrove</name>
    <dbReference type="NCBI Taxonomy" id="61149"/>
    <lineage>
        <taxon>Eukaryota</taxon>
        <taxon>Viridiplantae</taxon>
        <taxon>Streptophyta</taxon>
        <taxon>Embryophyta</taxon>
        <taxon>Tracheophyta</taxon>
        <taxon>Spermatophyta</taxon>
        <taxon>Magnoliopsida</taxon>
        <taxon>eudicotyledons</taxon>
        <taxon>Gunneridae</taxon>
        <taxon>Pentapetalae</taxon>
        <taxon>rosids</taxon>
        <taxon>fabids</taxon>
        <taxon>Malpighiales</taxon>
        <taxon>Rhizophoraceae</taxon>
        <taxon>Rhizophora</taxon>
    </lineage>
</organism>
<proteinExistence type="predicted"/>
<dbReference type="EMBL" id="GGEC01016694">
    <property type="protein sequence ID" value="MBW97177.1"/>
    <property type="molecule type" value="Transcribed_RNA"/>
</dbReference>
<accession>A0A2P2JUP0</accession>
<sequence length="1072" mass="116360">MMGYGYYGNGGSSASLSSYSSSNLSALAAPFSVDRTSRTHLDVADSTESIYATVSNNPSLHNWLQPHPPVSGADLSPACGAYGYSPSTPLLPSVPYNPLASSSTDAISCGQSLSGPVDAKLCGPSYASPPVVGDGSYAVPCHFGYDLLSSRSSVGSTYNDYSQSVSALAANLSTAWRGSEDCQQGQLDGSFSPKESYGDHGLYASEGMTNYENAPCGIDVVARQKHFKSARTGQLDSENLLVENPRLMPIDYPMISNLESTSVSPQAYPQVQLEGVNSKKLQMLSGTPHERCSTSSDTTSEDGTSAVKSPAVIISYPRPDMCSFTNNTGNDGLDEGFVGPNPSTVKEPHPCISSKGKLCFDAIHVGQPELEQNDNLFAAIASSQNEKLPYNKNIYNDDLDPVFAEKQSTQSPYISPYGFNLTVRKEAINAVENFAEGVDYFNPVVDSPCWKGASLSGLYPFEFSEVPSPQNLDKLDSIKASFGKANGNAVHNDKGTWGIFSVPSLMPATGDAVLEAVNDAVKSASLHTTFSYCHGVQVSDDTNEPRKDNTQSNKSLDNHDHMPLGTEQQGLEECKYMPRICAPDAGAAGAEMKTNDDPSDSSSHLTFPATEGVVHSPPSAEEDATSKHTELHHGASMSKVRMMVDGMHNLSELLRFQCLNDTSELEVEDMEALKDVIYNLGSCLLKDKESMEALKDVINNLGSCMLKDKERLTSEKGSLITRRTASVFHGELSKLEEDTNEIRPQMSKESAVNLQSPLECQHIQKEDDNFISNRKDEKTFNFNPVRVGADTGNVDSMTQAIKKILTENFHVEDDSSPQVHLYKNLWLEAEASLCSVNYMARFNRMKIEMEESKSAKAIDPYLASPVLPEKPKFGGCMVDTSAAATDSQITGVLFPDLSTLSTKSNVDDVMTRFHILKSRDDHSSSVNTPAVEKLPSSEISPDVDNVDKSVQKVKVSSKLPISIQDSPLSSKTSPADDLGTSVEAEIHVPKTQDENSVSIGMEGHQSDLQDEAAKSIGEGSSIHEFHLFVKDNPEFESSIIDRLGYRPHARWYDNSTSDWEHILKEELAGQKC</sequence>
<feature type="region of interest" description="Disordered" evidence="1">
    <location>
        <begin position="587"/>
        <end position="634"/>
    </location>
</feature>
<dbReference type="PANTHER" id="PTHR34361">
    <property type="entry name" value="OS08G0157800 PROTEIN"/>
    <property type="match status" value="1"/>
</dbReference>
<feature type="region of interest" description="Disordered" evidence="1">
    <location>
        <begin position="537"/>
        <end position="565"/>
    </location>
</feature>
<protein>
    <submittedName>
        <fullName evidence="2">Uncharacterized protein</fullName>
    </submittedName>
</protein>
<feature type="region of interest" description="Disordered" evidence="1">
    <location>
        <begin position="921"/>
        <end position="943"/>
    </location>
</feature>
<feature type="compositionally biased region" description="Basic and acidic residues" evidence="1">
    <location>
        <begin position="624"/>
        <end position="633"/>
    </location>
</feature>
<feature type="compositionally biased region" description="Low complexity" evidence="1">
    <location>
        <begin position="293"/>
        <end position="305"/>
    </location>
</feature>
<feature type="region of interest" description="Disordered" evidence="1">
    <location>
        <begin position="285"/>
        <end position="306"/>
    </location>
</feature>
<name>A0A2P2JUP0_RHIMU</name>
<evidence type="ECO:0000313" key="2">
    <source>
        <dbReference type="EMBL" id="MBW97180.1"/>
    </source>
</evidence>
<evidence type="ECO:0000256" key="1">
    <source>
        <dbReference type="SAM" id="MobiDB-lite"/>
    </source>
</evidence>
<dbReference type="PANTHER" id="PTHR34361:SF2">
    <property type="entry name" value="OS08G0157800 PROTEIN"/>
    <property type="match status" value="1"/>
</dbReference>
<reference evidence="2" key="1">
    <citation type="submission" date="2018-02" db="EMBL/GenBank/DDBJ databases">
        <title>Rhizophora mucronata_Transcriptome.</title>
        <authorList>
            <person name="Meera S.P."/>
            <person name="Sreeshan A."/>
            <person name="Augustine A."/>
        </authorList>
    </citation>
    <scope>NUCLEOTIDE SEQUENCE</scope>
    <source>
        <tissue evidence="2">Leaf</tissue>
    </source>
</reference>
<dbReference type="AlphaFoldDB" id="A0A2P2JUP0"/>
<dbReference type="EMBL" id="GGEC01016697">
    <property type="protein sequence ID" value="MBW97180.1"/>
    <property type="molecule type" value="Transcribed_RNA"/>
</dbReference>